<evidence type="ECO:0000313" key="3">
    <source>
        <dbReference type="Proteomes" id="UP000251960"/>
    </source>
</evidence>
<organism evidence="2 3">
    <name type="scientific">Zea mays</name>
    <name type="common">Maize</name>
    <dbReference type="NCBI Taxonomy" id="4577"/>
    <lineage>
        <taxon>Eukaryota</taxon>
        <taxon>Viridiplantae</taxon>
        <taxon>Streptophyta</taxon>
        <taxon>Embryophyta</taxon>
        <taxon>Tracheophyta</taxon>
        <taxon>Spermatophyta</taxon>
        <taxon>Magnoliopsida</taxon>
        <taxon>Liliopsida</taxon>
        <taxon>Poales</taxon>
        <taxon>Poaceae</taxon>
        <taxon>PACMAD clade</taxon>
        <taxon>Panicoideae</taxon>
        <taxon>Andropogonodae</taxon>
        <taxon>Andropogoneae</taxon>
        <taxon>Tripsacinae</taxon>
        <taxon>Zea</taxon>
    </lineage>
</organism>
<feature type="region of interest" description="Disordered" evidence="1">
    <location>
        <begin position="39"/>
        <end position="80"/>
    </location>
</feature>
<comment type="caution">
    <text evidence="2">The sequence shown here is derived from an EMBL/GenBank/DDBJ whole genome shotgun (WGS) entry which is preliminary data.</text>
</comment>
<sequence>MATLKPSSTSYVLIHHRAAPRFAPLRTSLFLTPRWLTTKLPGSRSSPPEHAAGTLASSPELRPRRPSAGQFVPVFLRRKK</sequence>
<evidence type="ECO:0000313" key="2">
    <source>
        <dbReference type="EMBL" id="PWZ30369.1"/>
    </source>
</evidence>
<dbReference type="AlphaFoldDB" id="A0A3L6FBA6"/>
<accession>A0A3L6FBA6</accession>
<gene>
    <name evidence="2" type="ORF">Zm00014a_007763</name>
</gene>
<dbReference type="EMBL" id="NCVQ01000004">
    <property type="protein sequence ID" value="PWZ30369.1"/>
    <property type="molecule type" value="Genomic_DNA"/>
</dbReference>
<evidence type="ECO:0000256" key="1">
    <source>
        <dbReference type="SAM" id="MobiDB-lite"/>
    </source>
</evidence>
<proteinExistence type="predicted"/>
<dbReference type="Proteomes" id="UP000251960">
    <property type="component" value="Chromosome 3"/>
</dbReference>
<protein>
    <submittedName>
        <fullName evidence="2">Uncharacterized protein</fullName>
    </submittedName>
</protein>
<name>A0A3L6FBA6_MAIZE</name>
<reference evidence="2 3" key="1">
    <citation type="journal article" date="2018" name="Nat. Genet.">
        <title>Extensive intraspecific gene order and gene structural variations between Mo17 and other maize genomes.</title>
        <authorList>
            <person name="Sun S."/>
            <person name="Zhou Y."/>
            <person name="Chen J."/>
            <person name="Shi J."/>
            <person name="Zhao H."/>
            <person name="Zhao H."/>
            <person name="Song W."/>
            <person name="Zhang M."/>
            <person name="Cui Y."/>
            <person name="Dong X."/>
            <person name="Liu H."/>
            <person name="Ma X."/>
            <person name="Jiao Y."/>
            <person name="Wang B."/>
            <person name="Wei X."/>
            <person name="Stein J.C."/>
            <person name="Glaubitz J.C."/>
            <person name="Lu F."/>
            <person name="Yu G."/>
            <person name="Liang C."/>
            <person name="Fengler K."/>
            <person name="Li B."/>
            <person name="Rafalski A."/>
            <person name="Schnable P.S."/>
            <person name="Ware D.H."/>
            <person name="Buckler E.S."/>
            <person name="Lai J."/>
        </authorList>
    </citation>
    <scope>NUCLEOTIDE SEQUENCE [LARGE SCALE GENOMIC DNA]</scope>
    <source>
        <strain evidence="3">cv. Missouri 17</strain>
        <tissue evidence="2">Seedling</tissue>
    </source>
</reference>